<dbReference type="InterPro" id="IPR027417">
    <property type="entry name" value="P-loop_NTPase"/>
</dbReference>
<gene>
    <name evidence="2" type="ORF">SAMN02745244_00052</name>
</gene>
<organism evidence="2 3">
    <name type="scientific">Tessaracoccus bendigoensis DSM 12906</name>
    <dbReference type="NCBI Taxonomy" id="1123357"/>
    <lineage>
        <taxon>Bacteria</taxon>
        <taxon>Bacillati</taxon>
        <taxon>Actinomycetota</taxon>
        <taxon>Actinomycetes</taxon>
        <taxon>Propionibacteriales</taxon>
        <taxon>Propionibacteriaceae</taxon>
        <taxon>Tessaracoccus</taxon>
    </lineage>
</organism>
<evidence type="ECO:0000313" key="2">
    <source>
        <dbReference type="EMBL" id="SHI30326.1"/>
    </source>
</evidence>
<dbReference type="Proteomes" id="UP000184512">
    <property type="component" value="Unassembled WGS sequence"/>
</dbReference>
<dbReference type="EMBL" id="FQZG01000003">
    <property type="protein sequence ID" value="SHI30326.1"/>
    <property type="molecule type" value="Genomic_DNA"/>
</dbReference>
<evidence type="ECO:0000313" key="3">
    <source>
        <dbReference type="Proteomes" id="UP000184512"/>
    </source>
</evidence>
<proteinExistence type="predicted"/>
<protein>
    <submittedName>
        <fullName evidence="2">Cellulose biosynthesis protein BcsQ</fullName>
    </submittedName>
</protein>
<reference evidence="2 3" key="1">
    <citation type="submission" date="2016-11" db="EMBL/GenBank/DDBJ databases">
        <authorList>
            <person name="Jaros S."/>
            <person name="Januszkiewicz K."/>
            <person name="Wedrychowicz H."/>
        </authorList>
    </citation>
    <scope>NUCLEOTIDE SEQUENCE [LARGE SCALE GENOMIC DNA]</scope>
    <source>
        <strain evidence="2 3">DSM 12906</strain>
    </source>
</reference>
<dbReference type="OrthoDB" id="5243870at2"/>
<name>A0A1M6A1M2_9ACTN</name>
<evidence type="ECO:0000256" key="1">
    <source>
        <dbReference type="SAM" id="MobiDB-lite"/>
    </source>
</evidence>
<keyword evidence="3" id="KW-1185">Reference proteome</keyword>
<feature type="region of interest" description="Disordered" evidence="1">
    <location>
        <begin position="236"/>
        <end position="256"/>
    </location>
</feature>
<dbReference type="Gene3D" id="3.40.50.300">
    <property type="entry name" value="P-loop containing nucleotide triphosphate hydrolases"/>
    <property type="match status" value="1"/>
</dbReference>
<feature type="compositionally biased region" description="Basic and acidic residues" evidence="1">
    <location>
        <begin position="242"/>
        <end position="256"/>
    </location>
</feature>
<dbReference type="AlphaFoldDB" id="A0A1M6A1M2"/>
<dbReference type="STRING" id="1123357.SAMN02745244_00052"/>
<dbReference type="RefSeq" id="WP_073185267.1">
    <property type="nucleotide sequence ID" value="NZ_FQZG01000003.1"/>
</dbReference>
<dbReference type="SUPFAM" id="SSF52540">
    <property type="entry name" value="P-loop containing nucleoside triphosphate hydrolases"/>
    <property type="match status" value="1"/>
</dbReference>
<sequence length="256" mass="26992">MPVFTVASVSGSLGVTTLSVGLALTWPRPVVLVEADPSGGSAILAGYCTGVARPGLSELVLAHRHRQLADELPSRLFPLADSNASLLPGLRAHQQAASLLGVWDSLLDALRGLEVDTGVDVVVDAGRLGMVGSPEPLISESDVTVVVTGTGLPELARVRSWMPALQEGSLGDVRLVIAGPARRYSTSEVTKTLGVQVLGEVAWDPDAARWWSHGEPQRRFDRSPLPRSVVALGESLRALAPRTEDAPPRARAGAER</sequence>
<accession>A0A1M6A1M2</accession>